<keyword evidence="1" id="KW-0472">Membrane</keyword>
<evidence type="ECO:0000313" key="2">
    <source>
        <dbReference type="EMBL" id="SIR57833.1"/>
    </source>
</evidence>
<accession>A0A1N7C314</accession>
<keyword evidence="3" id="KW-1185">Reference proteome</keyword>
<proteinExistence type="predicted"/>
<dbReference type="EMBL" id="FTNR01000001">
    <property type="protein sequence ID" value="SIR57833.1"/>
    <property type="molecule type" value="Genomic_DNA"/>
</dbReference>
<dbReference type="RefSeq" id="WP_076607211.1">
    <property type="nucleotide sequence ID" value="NZ_FTNR01000001.1"/>
</dbReference>
<feature type="transmembrane region" description="Helical" evidence="1">
    <location>
        <begin position="15"/>
        <end position="33"/>
    </location>
</feature>
<keyword evidence="1" id="KW-0812">Transmembrane</keyword>
<keyword evidence="1" id="KW-1133">Transmembrane helix</keyword>
<protein>
    <submittedName>
        <fullName evidence="2">Uncharacterized protein</fullName>
    </submittedName>
</protein>
<gene>
    <name evidence="2" type="ORF">SAMN05421752_10180</name>
</gene>
<name>A0A1N7C314_9EURY</name>
<reference evidence="3" key="1">
    <citation type="submission" date="2017-01" db="EMBL/GenBank/DDBJ databases">
        <authorList>
            <person name="Varghese N."/>
            <person name="Submissions S."/>
        </authorList>
    </citation>
    <scope>NUCLEOTIDE SEQUENCE [LARGE SCALE GENOMIC DNA]</scope>
    <source>
        <strain evidence="3">type strain: HArc-</strain>
    </source>
</reference>
<dbReference type="AlphaFoldDB" id="A0A1N7C314"/>
<evidence type="ECO:0000313" key="3">
    <source>
        <dbReference type="Proteomes" id="UP000185936"/>
    </source>
</evidence>
<dbReference type="OrthoDB" id="162839at2157"/>
<organism evidence="2 3">
    <name type="scientific">Natronorubrum thiooxidans</name>
    <dbReference type="NCBI Taxonomy" id="308853"/>
    <lineage>
        <taxon>Archaea</taxon>
        <taxon>Methanobacteriati</taxon>
        <taxon>Methanobacteriota</taxon>
        <taxon>Stenosarchaea group</taxon>
        <taxon>Halobacteria</taxon>
        <taxon>Halobacteriales</taxon>
        <taxon>Natrialbaceae</taxon>
        <taxon>Natronorubrum</taxon>
    </lineage>
</organism>
<feature type="transmembrane region" description="Helical" evidence="1">
    <location>
        <begin position="39"/>
        <end position="58"/>
    </location>
</feature>
<dbReference type="Proteomes" id="UP000185936">
    <property type="component" value="Unassembled WGS sequence"/>
</dbReference>
<sequence>MSVSSVLQRLRSPRVAMLPNLALVMTGSVLALFGAVDLLTGVVIVGLGFAGIVVSLLGQQDSQEHE</sequence>
<evidence type="ECO:0000256" key="1">
    <source>
        <dbReference type="SAM" id="Phobius"/>
    </source>
</evidence>